<dbReference type="GO" id="GO:0010485">
    <property type="term" value="F:histone H4 acetyltransferase activity"/>
    <property type="evidence" value="ECO:0007669"/>
    <property type="project" value="InterPro"/>
</dbReference>
<comment type="catalytic activity">
    <reaction evidence="10">
        <text>N-terminal L-seryl-[histone H2A] + acetyl-CoA = N-terminal N(alpha)-acetyl-L-seryl-[histone H2A] + CoA + H(+)</text>
        <dbReference type="Rhea" id="RHEA:50600"/>
        <dbReference type="Rhea" id="RHEA-COMP:12742"/>
        <dbReference type="Rhea" id="RHEA-COMP:12744"/>
        <dbReference type="ChEBI" id="CHEBI:15378"/>
        <dbReference type="ChEBI" id="CHEBI:57287"/>
        <dbReference type="ChEBI" id="CHEBI:57288"/>
        <dbReference type="ChEBI" id="CHEBI:64738"/>
        <dbReference type="ChEBI" id="CHEBI:83690"/>
        <dbReference type="EC" id="2.3.1.257"/>
    </reaction>
</comment>
<keyword evidence="13" id="KW-1185">Reference proteome</keyword>
<keyword evidence="7" id="KW-0808">Transferase</keyword>
<organism evidence="13 14">
    <name type="scientific">Trichuris muris</name>
    <name type="common">Mouse whipworm</name>
    <dbReference type="NCBI Taxonomy" id="70415"/>
    <lineage>
        <taxon>Eukaryota</taxon>
        <taxon>Metazoa</taxon>
        <taxon>Ecdysozoa</taxon>
        <taxon>Nematoda</taxon>
        <taxon>Enoplea</taxon>
        <taxon>Dorylaimia</taxon>
        <taxon>Trichinellida</taxon>
        <taxon>Trichuridae</taxon>
        <taxon>Trichuris</taxon>
    </lineage>
</organism>
<dbReference type="Gene3D" id="3.40.630.30">
    <property type="match status" value="1"/>
</dbReference>
<dbReference type="InterPro" id="IPR039949">
    <property type="entry name" value="NAA40"/>
</dbReference>
<dbReference type="STRING" id="70415.A0A5S6R2D2"/>
<accession>A0A5S6R2D2</accession>
<name>A0A5S6R2D2_TRIMR</name>
<dbReference type="PANTHER" id="PTHR20531">
    <property type="entry name" value="N-ALPHA-ACETYLTRANSFERASE 40"/>
    <property type="match status" value="1"/>
</dbReference>
<dbReference type="PANTHER" id="PTHR20531:SF1">
    <property type="entry name" value="N-ALPHA-ACETYLTRANSFERASE 40"/>
    <property type="match status" value="1"/>
</dbReference>
<dbReference type="Proteomes" id="UP000046395">
    <property type="component" value="Unassembled WGS sequence"/>
</dbReference>
<comment type="catalytic activity">
    <reaction evidence="11">
        <text>N-terminal L-seryl-[histone H4] + acetyl-CoA = N-terminal N(alpha)-acetyl-L-seryl-[histone H4] + CoA + H(+)</text>
        <dbReference type="Rhea" id="RHEA:50596"/>
        <dbReference type="Rhea" id="RHEA-COMP:12740"/>
        <dbReference type="Rhea" id="RHEA-COMP:12743"/>
        <dbReference type="ChEBI" id="CHEBI:15378"/>
        <dbReference type="ChEBI" id="CHEBI:57287"/>
        <dbReference type="ChEBI" id="CHEBI:57288"/>
        <dbReference type="ChEBI" id="CHEBI:64738"/>
        <dbReference type="ChEBI" id="CHEBI:83690"/>
        <dbReference type="EC" id="2.3.1.257"/>
    </reaction>
</comment>
<keyword evidence="8" id="KW-0539">Nucleus</keyword>
<dbReference type="Pfam" id="PF00583">
    <property type="entry name" value="Acetyltransf_1"/>
    <property type="match status" value="1"/>
</dbReference>
<keyword evidence="6" id="KW-0963">Cytoplasm</keyword>
<dbReference type="SUPFAM" id="SSF55729">
    <property type="entry name" value="Acyl-CoA N-acyltransferases (Nat)"/>
    <property type="match status" value="1"/>
</dbReference>
<evidence type="ECO:0000256" key="6">
    <source>
        <dbReference type="ARBA" id="ARBA00022490"/>
    </source>
</evidence>
<dbReference type="InterPro" id="IPR016181">
    <property type="entry name" value="Acyl_CoA_acyltransferase"/>
</dbReference>
<evidence type="ECO:0000256" key="4">
    <source>
        <dbReference type="ARBA" id="ARBA00012950"/>
    </source>
</evidence>
<dbReference type="GO" id="GO:0005634">
    <property type="term" value="C:nucleus"/>
    <property type="evidence" value="ECO:0007669"/>
    <property type="project" value="UniProtKB-SubCell"/>
</dbReference>
<dbReference type="CDD" id="cd04301">
    <property type="entry name" value="NAT_SF"/>
    <property type="match status" value="1"/>
</dbReference>
<evidence type="ECO:0000256" key="9">
    <source>
        <dbReference type="ARBA" id="ARBA00023315"/>
    </source>
</evidence>
<keyword evidence="9" id="KW-0012">Acyltransferase</keyword>
<comment type="similarity">
    <text evidence="3">Belongs to the acetyltransferase family. NAA40 subfamily.</text>
</comment>
<dbReference type="WBParaSite" id="TMUE_3000013583.1">
    <property type="protein sequence ID" value="TMUE_3000013583.1"/>
    <property type="gene ID" value="WBGene00289977"/>
</dbReference>
<dbReference type="AlphaFoldDB" id="A0A5S6R2D2"/>
<dbReference type="EC" id="2.3.1.257" evidence="4"/>
<evidence type="ECO:0000256" key="10">
    <source>
        <dbReference type="ARBA" id="ARBA00047821"/>
    </source>
</evidence>
<evidence type="ECO:0000256" key="3">
    <source>
        <dbReference type="ARBA" id="ARBA00008870"/>
    </source>
</evidence>
<reference evidence="14" key="1">
    <citation type="submission" date="2019-12" db="UniProtKB">
        <authorList>
            <consortium name="WormBaseParasite"/>
        </authorList>
    </citation>
    <scope>IDENTIFICATION</scope>
</reference>
<evidence type="ECO:0000256" key="7">
    <source>
        <dbReference type="ARBA" id="ARBA00022679"/>
    </source>
</evidence>
<evidence type="ECO:0000256" key="5">
    <source>
        <dbReference type="ARBA" id="ARBA00015043"/>
    </source>
</evidence>
<dbReference type="GO" id="GO:0005737">
    <property type="term" value="C:cytoplasm"/>
    <property type="evidence" value="ECO:0007669"/>
    <property type="project" value="UniProtKB-SubCell"/>
</dbReference>
<feature type="domain" description="N-acetyltransferase" evidence="12">
    <location>
        <begin position="24"/>
        <end position="194"/>
    </location>
</feature>
<dbReference type="PROSITE" id="PS51186">
    <property type="entry name" value="GNAT"/>
    <property type="match status" value="1"/>
</dbReference>
<evidence type="ECO:0000256" key="11">
    <source>
        <dbReference type="ARBA" id="ARBA00049524"/>
    </source>
</evidence>
<proteinExistence type="inferred from homology"/>
<sequence length="194" mass="22310">MPSFHGIDLRIAAADCLDEQEFEVLISLLQDNMRQYYELSTWGWNEKAKRKEMRSPSARHLLARCEETHGFAGFCHFRFVMDCGYPVLYCYEIQVASAWRRSGLGTAMLEVLHQLACRCRMKKIVATVFRHNEPSLSFFKKHSFLVDSSSPPGLTFLLDVHFGPTSSVCRSVLVIPLESFETRAVLYRPVEPRV</sequence>
<dbReference type="InterPro" id="IPR000182">
    <property type="entry name" value="GNAT_dom"/>
</dbReference>
<evidence type="ECO:0000256" key="8">
    <source>
        <dbReference type="ARBA" id="ARBA00023242"/>
    </source>
</evidence>
<evidence type="ECO:0000259" key="12">
    <source>
        <dbReference type="PROSITE" id="PS51186"/>
    </source>
</evidence>
<dbReference type="GO" id="GO:0043998">
    <property type="term" value="F:histone H2A acetyltransferase activity"/>
    <property type="evidence" value="ECO:0007669"/>
    <property type="project" value="InterPro"/>
</dbReference>
<evidence type="ECO:0000256" key="2">
    <source>
        <dbReference type="ARBA" id="ARBA00004496"/>
    </source>
</evidence>
<protein>
    <recommendedName>
        <fullName evidence="5">N-alpha-acetyltransferase 40</fullName>
        <ecNumber evidence="4">2.3.1.257</ecNumber>
    </recommendedName>
</protein>
<comment type="subcellular location">
    <subcellularLocation>
        <location evidence="2">Cytoplasm</location>
    </subcellularLocation>
    <subcellularLocation>
        <location evidence="1">Nucleus</location>
    </subcellularLocation>
</comment>
<evidence type="ECO:0000313" key="13">
    <source>
        <dbReference type="Proteomes" id="UP000046395"/>
    </source>
</evidence>
<dbReference type="GO" id="GO:1990189">
    <property type="term" value="F:protein N-terminal-serine acetyltransferase activity"/>
    <property type="evidence" value="ECO:0007669"/>
    <property type="project" value="UniProtKB-EC"/>
</dbReference>
<evidence type="ECO:0000256" key="1">
    <source>
        <dbReference type="ARBA" id="ARBA00004123"/>
    </source>
</evidence>
<evidence type="ECO:0000313" key="14">
    <source>
        <dbReference type="WBParaSite" id="TMUE_3000013583.1"/>
    </source>
</evidence>